<dbReference type="Pfam" id="PF15375">
    <property type="entry name" value="FSAF1"/>
    <property type="match status" value="1"/>
</dbReference>
<dbReference type="HOGENOM" id="CLU_1090531_0_0_1"/>
<accession>M7PKL0</accession>
<dbReference type="Proteomes" id="UP000011958">
    <property type="component" value="Unassembled WGS sequence"/>
</dbReference>
<evidence type="ECO:0000313" key="1">
    <source>
        <dbReference type="EMBL" id="EMR10994.1"/>
    </source>
</evidence>
<dbReference type="PANTHER" id="PTHR28096:SF1">
    <property type="entry name" value="PROTEIN FAF1"/>
    <property type="match status" value="1"/>
</dbReference>
<gene>
    <name evidence="1" type="ORF">PNEG_00596</name>
</gene>
<dbReference type="PANTHER" id="PTHR28096">
    <property type="entry name" value="PROTEIN FAF1"/>
    <property type="match status" value="1"/>
</dbReference>
<dbReference type="OrthoDB" id="5556956at2759"/>
<evidence type="ECO:0000313" key="2">
    <source>
        <dbReference type="Proteomes" id="UP000011958"/>
    </source>
</evidence>
<organism evidence="1 2">
    <name type="scientific">Pneumocystis murina (strain B123)</name>
    <name type="common">Mouse pneumocystis pneumonia agent</name>
    <name type="synonym">Pneumocystis carinii f. sp. muris</name>
    <dbReference type="NCBI Taxonomy" id="1069680"/>
    <lineage>
        <taxon>Eukaryota</taxon>
        <taxon>Fungi</taxon>
        <taxon>Dikarya</taxon>
        <taxon>Ascomycota</taxon>
        <taxon>Taphrinomycotina</taxon>
        <taxon>Pneumocystomycetes</taxon>
        <taxon>Pneumocystaceae</taxon>
        <taxon>Pneumocystis</taxon>
    </lineage>
</organism>
<dbReference type="EMBL" id="AFWA02000002">
    <property type="protein sequence ID" value="EMR10994.1"/>
    <property type="molecule type" value="Genomic_DNA"/>
</dbReference>
<keyword evidence="2" id="KW-1185">Reference proteome</keyword>
<dbReference type="GeneID" id="19894294"/>
<name>M7PKL0_PNEMU</name>
<dbReference type="VEuPathDB" id="FungiDB:PNEG_00596"/>
<proteinExistence type="predicted"/>
<dbReference type="InterPro" id="IPR053030">
    <property type="entry name" value="Ribosomal_biogenesis_FAF1-like"/>
</dbReference>
<dbReference type="STRING" id="1069680.M7PKL0"/>
<dbReference type="GO" id="GO:0000462">
    <property type="term" value="P:maturation of SSU-rRNA from tricistronic rRNA transcript (SSU-rRNA, 5.8S rRNA, LSU-rRNA)"/>
    <property type="evidence" value="ECO:0007669"/>
    <property type="project" value="TreeGrafter"/>
</dbReference>
<dbReference type="RefSeq" id="XP_007872492.1">
    <property type="nucleotide sequence ID" value="XM_007874301.1"/>
</dbReference>
<protein>
    <submittedName>
        <fullName evidence="1">Uncharacterized protein</fullName>
    </submittedName>
</protein>
<dbReference type="AlphaFoldDB" id="M7PKL0"/>
<reference evidence="2" key="1">
    <citation type="journal article" date="2016" name="Nat. Commun.">
        <title>Genome analysis of three Pneumocystis species reveals adaptation mechanisms to life exclusively in mammalian hosts.</title>
        <authorList>
            <person name="Ma L."/>
            <person name="Chen Z."/>
            <person name="Huang D.W."/>
            <person name="Kutty G."/>
            <person name="Ishihara M."/>
            <person name="Wang H."/>
            <person name="Abouelleil A."/>
            <person name="Bishop L."/>
            <person name="Davey E."/>
            <person name="Deng R."/>
            <person name="Deng X."/>
            <person name="Fan L."/>
            <person name="Fantoni G."/>
            <person name="Fitzgerald M."/>
            <person name="Gogineni E."/>
            <person name="Goldberg J.M."/>
            <person name="Handley G."/>
            <person name="Hu X."/>
            <person name="Huber C."/>
            <person name="Jiao X."/>
            <person name="Jones K."/>
            <person name="Levin J.Z."/>
            <person name="Liu Y."/>
            <person name="Macdonald P."/>
            <person name="Melnikov A."/>
            <person name="Raley C."/>
            <person name="Sassi M."/>
            <person name="Sherman B.T."/>
            <person name="Song X."/>
            <person name="Sykes S."/>
            <person name="Tran B."/>
            <person name="Walsh L."/>
            <person name="Xia Y."/>
            <person name="Yang J."/>
            <person name="Young S."/>
            <person name="Zeng Q."/>
            <person name="Zheng X."/>
            <person name="Stephens R."/>
            <person name="Nusbaum C."/>
            <person name="Birren B.W."/>
            <person name="Azadi P."/>
            <person name="Lempicki R.A."/>
            <person name="Cuomo C.A."/>
            <person name="Kovacs J.A."/>
        </authorList>
    </citation>
    <scope>NUCLEOTIDE SEQUENCE [LARGE SCALE GENOMIC DNA]</scope>
    <source>
        <strain evidence="2">B123</strain>
    </source>
</reference>
<dbReference type="eggNOG" id="ENOG502QVP1">
    <property type="taxonomic scope" value="Eukaryota"/>
</dbReference>
<comment type="caution">
    <text evidence="1">The sequence shown here is derived from an EMBL/GenBank/DDBJ whole genome shotgun (WGS) entry which is preliminary data.</text>
</comment>
<dbReference type="InterPro" id="IPR027973">
    <property type="entry name" value="FSAF1-like"/>
</dbReference>
<dbReference type="GO" id="GO:0005730">
    <property type="term" value="C:nucleolus"/>
    <property type="evidence" value="ECO:0007669"/>
    <property type="project" value="TreeGrafter"/>
</dbReference>
<sequence length="267" mass="31434">MNKTDEPKISKNFENIALKYLKKSFEDQFGSIHKFFEVKSGEKNLYEIPKLSEKVEDNVIKQEENPLEFPEVVNFLKKEKLRAVSNKNIEFHSFMSSKLPNFYEKRKSIKEVVKKQYLDYEQLKNDVALQRLLRESHLLKKGSNRSTFSLEPIGKQRHKIIENRIKLLGGKEIKEKVPFKIKLGMKLKAKIRSDIAKKKAKESGVVRALPAPKPKTKYKRNYGLNEIRIGKYHKGMITLSEKDIREAVSTPIFYKKNKKRENNRKFF</sequence>